<dbReference type="Pfam" id="PF00060">
    <property type="entry name" value="Lig_chan"/>
    <property type="match status" value="1"/>
</dbReference>
<feature type="transmembrane region" description="Helical" evidence="11">
    <location>
        <begin position="125"/>
        <end position="149"/>
    </location>
</feature>
<reference evidence="13" key="2">
    <citation type="submission" date="2023-06" db="EMBL/GenBank/DDBJ databases">
        <authorList>
            <person name="Swenson N.G."/>
            <person name="Wegrzyn J.L."/>
            <person name="Mcevoy S.L."/>
        </authorList>
    </citation>
    <scope>NUCLEOTIDE SEQUENCE</scope>
    <source>
        <strain evidence="13">NS2018</strain>
        <tissue evidence="13">Leaf</tissue>
    </source>
</reference>
<dbReference type="PANTHER" id="PTHR18966">
    <property type="entry name" value="IONOTROPIC GLUTAMATE RECEPTOR"/>
    <property type="match status" value="1"/>
</dbReference>
<dbReference type="InterPro" id="IPR015683">
    <property type="entry name" value="Ionotropic_Glu_rcpt"/>
</dbReference>
<dbReference type="SMART" id="SM00079">
    <property type="entry name" value="PBPe"/>
    <property type="match status" value="1"/>
</dbReference>
<sequence>MCLPIEKKLDAVVADTAIISNRSQYAEFSQPYTEPGLQLVVYNKPRRPNRAWLFKQPFTSGMWAATGAMVLFNGFVVWLIERKHNPEFTRGTKLDQLGTMVSLSFTTLFSLQAERLHSNLSRMTMVVWLFVALVITQSYTASLTSLLTIQRLDPSIVDVETLRRSGAKVGCDGDSFVVKYLETIGFNSHNIIRKYSEDDYPEALINGSIAAAFLEVPYVKVFLAKQCHHNFTAGEIIKVGGFGFVFPKNSPYLPEISRAILQVSANGTLQNLEKSMISSSYKCLSDHPGNPEEDHDSLDLTSFQGLFLITVGTSVTALLLFGFRRGRKHWCCNSRGQPEPPNSTSTSTTCGDHENWLDYHLPNIGEEPLLPYHHYHAHQHDYWLSAWEREENQNRWPHR</sequence>
<dbReference type="Proteomes" id="UP001168877">
    <property type="component" value="Unassembled WGS sequence"/>
</dbReference>
<evidence type="ECO:0000256" key="2">
    <source>
        <dbReference type="ARBA" id="ARBA00022448"/>
    </source>
</evidence>
<accession>A0AA39VSI4</accession>
<feature type="transmembrane region" description="Helical" evidence="11">
    <location>
        <begin position="303"/>
        <end position="323"/>
    </location>
</feature>
<keyword evidence="2" id="KW-0813">Transport</keyword>
<keyword evidence="8" id="KW-0325">Glycoprotein</keyword>
<dbReference type="InterPro" id="IPR001320">
    <property type="entry name" value="Iontro_rcpt_C"/>
</dbReference>
<gene>
    <name evidence="13" type="ORF">LWI29_004418</name>
</gene>
<keyword evidence="3 11" id="KW-0812">Transmembrane</keyword>
<dbReference type="GO" id="GO:0016020">
    <property type="term" value="C:membrane"/>
    <property type="evidence" value="ECO:0007669"/>
    <property type="project" value="UniProtKB-SubCell"/>
</dbReference>
<organism evidence="13 14">
    <name type="scientific">Acer saccharum</name>
    <name type="common">Sugar maple</name>
    <dbReference type="NCBI Taxonomy" id="4024"/>
    <lineage>
        <taxon>Eukaryota</taxon>
        <taxon>Viridiplantae</taxon>
        <taxon>Streptophyta</taxon>
        <taxon>Embryophyta</taxon>
        <taxon>Tracheophyta</taxon>
        <taxon>Spermatophyta</taxon>
        <taxon>Magnoliopsida</taxon>
        <taxon>eudicotyledons</taxon>
        <taxon>Gunneridae</taxon>
        <taxon>Pentapetalae</taxon>
        <taxon>rosids</taxon>
        <taxon>malvids</taxon>
        <taxon>Sapindales</taxon>
        <taxon>Sapindaceae</taxon>
        <taxon>Hippocastanoideae</taxon>
        <taxon>Acereae</taxon>
        <taxon>Acer</taxon>
    </lineage>
</organism>
<dbReference type="SUPFAM" id="SSF53850">
    <property type="entry name" value="Periplasmic binding protein-like II"/>
    <property type="match status" value="1"/>
</dbReference>
<evidence type="ECO:0000256" key="8">
    <source>
        <dbReference type="ARBA" id="ARBA00023180"/>
    </source>
</evidence>
<comment type="caution">
    <text evidence="13">The sequence shown here is derived from an EMBL/GenBank/DDBJ whole genome shotgun (WGS) entry which is preliminary data.</text>
</comment>
<name>A0AA39VSI4_ACESA</name>
<dbReference type="Gene3D" id="3.40.190.10">
    <property type="entry name" value="Periplasmic binding protein-like II"/>
    <property type="match status" value="2"/>
</dbReference>
<dbReference type="FunFam" id="1.10.287.70:FF:000172">
    <property type="entry name" value="Glutamate receptor"/>
    <property type="match status" value="1"/>
</dbReference>
<evidence type="ECO:0000256" key="1">
    <source>
        <dbReference type="ARBA" id="ARBA00004141"/>
    </source>
</evidence>
<feature type="domain" description="Ionotropic glutamate receptor C-terminal" evidence="12">
    <location>
        <begin position="74"/>
        <end position="279"/>
    </location>
</feature>
<keyword evidence="6 11" id="KW-0472">Membrane</keyword>
<dbReference type="Gene3D" id="1.10.287.70">
    <property type="match status" value="1"/>
</dbReference>
<dbReference type="GO" id="GO:0015276">
    <property type="term" value="F:ligand-gated monoatomic ion channel activity"/>
    <property type="evidence" value="ECO:0007669"/>
    <property type="project" value="InterPro"/>
</dbReference>
<comment type="subcellular location">
    <subcellularLocation>
        <location evidence="1">Membrane</location>
        <topology evidence="1">Multi-pass membrane protein</topology>
    </subcellularLocation>
</comment>
<evidence type="ECO:0000256" key="10">
    <source>
        <dbReference type="ARBA" id="ARBA00023303"/>
    </source>
</evidence>
<dbReference type="EMBL" id="JAUESC010000381">
    <property type="protein sequence ID" value="KAK0588703.1"/>
    <property type="molecule type" value="Genomic_DNA"/>
</dbReference>
<evidence type="ECO:0000256" key="9">
    <source>
        <dbReference type="ARBA" id="ARBA00023286"/>
    </source>
</evidence>
<evidence type="ECO:0000256" key="3">
    <source>
        <dbReference type="ARBA" id="ARBA00022692"/>
    </source>
</evidence>
<reference evidence="13" key="1">
    <citation type="journal article" date="2022" name="Plant J.">
        <title>Strategies of tolerance reflected in two North American maple genomes.</title>
        <authorList>
            <person name="McEvoy S.L."/>
            <person name="Sezen U.U."/>
            <person name="Trouern-Trend A."/>
            <person name="McMahon S.M."/>
            <person name="Schaberg P.G."/>
            <person name="Yang J."/>
            <person name="Wegrzyn J.L."/>
            <person name="Swenson N.G."/>
        </authorList>
    </citation>
    <scope>NUCLEOTIDE SEQUENCE</scope>
    <source>
        <strain evidence="13">NS2018</strain>
    </source>
</reference>
<evidence type="ECO:0000259" key="12">
    <source>
        <dbReference type="SMART" id="SM00079"/>
    </source>
</evidence>
<keyword evidence="4 11" id="KW-1133">Transmembrane helix</keyword>
<evidence type="ECO:0000256" key="11">
    <source>
        <dbReference type="SAM" id="Phobius"/>
    </source>
</evidence>
<keyword evidence="14" id="KW-1185">Reference proteome</keyword>
<keyword evidence="10" id="KW-0407">Ion channel</keyword>
<dbReference type="AlphaFoldDB" id="A0AA39VSI4"/>
<evidence type="ECO:0000256" key="4">
    <source>
        <dbReference type="ARBA" id="ARBA00022989"/>
    </source>
</evidence>
<evidence type="ECO:0000256" key="6">
    <source>
        <dbReference type="ARBA" id="ARBA00023136"/>
    </source>
</evidence>
<evidence type="ECO:0000313" key="14">
    <source>
        <dbReference type="Proteomes" id="UP001168877"/>
    </source>
</evidence>
<feature type="transmembrane region" description="Helical" evidence="11">
    <location>
        <begin position="62"/>
        <end position="80"/>
    </location>
</feature>
<keyword evidence="5" id="KW-0406">Ion transport</keyword>
<keyword evidence="7" id="KW-0675">Receptor</keyword>
<evidence type="ECO:0000256" key="7">
    <source>
        <dbReference type="ARBA" id="ARBA00023170"/>
    </source>
</evidence>
<protein>
    <recommendedName>
        <fullName evidence="12">Ionotropic glutamate receptor C-terminal domain-containing protein</fullName>
    </recommendedName>
</protein>
<proteinExistence type="predicted"/>
<evidence type="ECO:0000256" key="5">
    <source>
        <dbReference type="ARBA" id="ARBA00023065"/>
    </source>
</evidence>
<keyword evidence="9" id="KW-1071">Ligand-gated ion channel</keyword>
<evidence type="ECO:0000313" key="13">
    <source>
        <dbReference type="EMBL" id="KAK0588703.1"/>
    </source>
</evidence>